<name>A0A516KHB7_9BACI</name>
<dbReference type="RefSeq" id="WP_143894689.1">
    <property type="nucleotide sequence ID" value="NZ_CP041666.1"/>
</dbReference>
<protein>
    <submittedName>
        <fullName evidence="1">Uncharacterized protein</fullName>
    </submittedName>
</protein>
<evidence type="ECO:0000313" key="1">
    <source>
        <dbReference type="EMBL" id="QDP40793.1"/>
    </source>
</evidence>
<dbReference type="KEGG" id="aqt:FN924_11715"/>
<proteinExistence type="predicted"/>
<accession>A0A516KHB7</accession>
<dbReference type="OrthoDB" id="2919459at2"/>
<dbReference type="Proteomes" id="UP000315215">
    <property type="component" value="Chromosome"/>
</dbReference>
<dbReference type="EMBL" id="CP041666">
    <property type="protein sequence ID" value="QDP40793.1"/>
    <property type="molecule type" value="Genomic_DNA"/>
</dbReference>
<reference evidence="1 2" key="1">
    <citation type="submission" date="2019-07" db="EMBL/GenBank/DDBJ databases">
        <authorList>
            <person name="Li J."/>
        </authorList>
    </citation>
    <scope>NUCLEOTIDE SEQUENCE [LARGE SCALE GENOMIC DNA]</scope>
    <source>
        <strain evidence="1 2">TKL69</strain>
    </source>
</reference>
<sequence length="166" mass="18457">MSSMNASKALTNFMENNNMPGKQVAMDLNVSQPMVTYMKTGARPMQQDIAEHSIRKYADVDPRYTMEITRQFSQGYTAPVMDCTAIENENRLAVMISAIKEVKEALSAMDLEKFLKNSEFADEADIFAVQQTLKEAQDFFEAEGGPDIDPHQLDGDGNGLVCESLS</sequence>
<evidence type="ECO:0000313" key="2">
    <source>
        <dbReference type="Proteomes" id="UP000315215"/>
    </source>
</evidence>
<gene>
    <name evidence="1" type="ORF">FN924_11715</name>
</gene>
<organism evidence="1 2">
    <name type="scientific">Radiobacillus deserti</name>
    <dbReference type="NCBI Taxonomy" id="2594883"/>
    <lineage>
        <taxon>Bacteria</taxon>
        <taxon>Bacillati</taxon>
        <taxon>Bacillota</taxon>
        <taxon>Bacilli</taxon>
        <taxon>Bacillales</taxon>
        <taxon>Bacillaceae</taxon>
        <taxon>Radiobacillus</taxon>
    </lineage>
</organism>
<keyword evidence="2" id="KW-1185">Reference proteome</keyword>
<dbReference type="AlphaFoldDB" id="A0A516KHB7"/>